<dbReference type="AlphaFoldDB" id="A0A7C1W372"/>
<dbReference type="Proteomes" id="UP000885738">
    <property type="component" value="Unassembled WGS sequence"/>
</dbReference>
<evidence type="ECO:0000313" key="1">
    <source>
        <dbReference type="EMBL" id="HEC67660.1"/>
    </source>
</evidence>
<gene>
    <name evidence="1" type="ORF">ENI35_02440</name>
</gene>
<proteinExistence type="predicted"/>
<comment type="caution">
    <text evidence="1">The sequence shown here is derived from an EMBL/GenBank/DDBJ whole genome shotgun (WGS) entry which is preliminary data.</text>
</comment>
<protein>
    <submittedName>
        <fullName evidence="1">Uncharacterized protein</fullName>
    </submittedName>
</protein>
<dbReference type="EMBL" id="DRIH01000077">
    <property type="protein sequence ID" value="HEC67660.1"/>
    <property type="molecule type" value="Genomic_DNA"/>
</dbReference>
<reference evidence="1" key="1">
    <citation type="journal article" date="2020" name="mSystems">
        <title>Genome- and Community-Level Interaction Insights into Carbon Utilization and Element Cycling Functions of Hydrothermarchaeota in Hydrothermal Sediment.</title>
        <authorList>
            <person name="Zhou Z."/>
            <person name="Liu Y."/>
            <person name="Xu W."/>
            <person name="Pan J."/>
            <person name="Luo Z.H."/>
            <person name="Li M."/>
        </authorList>
    </citation>
    <scope>NUCLEOTIDE SEQUENCE [LARGE SCALE GENOMIC DNA]</scope>
    <source>
        <strain evidence="1">HyVt-389</strain>
    </source>
</reference>
<accession>A0A7C1W372</accession>
<sequence>MIMIIAKIMKQSIKIGRDTSGRITVAFSYNPTHVAKVKTIEGYKWHPKEKYWSFPYSETILEKILSVFDGEDIHIDPALQVSIHPKADTLGLIRKL</sequence>
<organism evidence="1">
    <name type="scientific">Desulfofervidus auxilii</name>
    <dbReference type="NCBI Taxonomy" id="1621989"/>
    <lineage>
        <taxon>Bacteria</taxon>
        <taxon>Pseudomonadati</taxon>
        <taxon>Thermodesulfobacteriota</taxon>
        <taxon>Candidatus Desulfofervidia</taxon>
        <taxon>Candidatus Desulfofervidales</taxon>
        <taxon>Candidatus Desulfofervidaceae</taxon>
        <taxon>Candidatus Desulfofervidus</taxon>
    </lineage>
</organism>
<name>A0A7C1W372_DESA2</name>